<dbReference type="EMBL" id="JACCCC010000001">
    <property type="protein sequence ID" value="NYE50575.1"/>
    <property type="molecule type" value="Genomic_DNA"/>
</dbReference>
<sequence length="239" mass="26105">MEKGDDILPSPADTLDANAPSLRSGALVTLFCIAAMLAMTWSLWDRLPELITTRRETEYREATEVPRWIISLATPAALILVAGLLPLSFRLEGLVERGVGHQFGGGRRNKSMRHNLILIVLSPVFTTVHVAVLLFYAGQQIPVMTMVTIALGALIAVVGNFLPKIASGRPRSSSPESRRLLEAWRSSHRVGGWIMMAVGALTILLAPFLNQVALTFLVPFAVLIPFISMGIRTAVSLRR</sequence>
<gene>
    <name evidence="2" type="ORF">HDA32_005695</name>
</gene>
<accession>A0A852U4W3</accession>
<comment type="caution">
    <text evidence="2">The sequence shown here is derived from an EMBL/GenBank/DDBJ whole genome shotgun (WGS) entry which is preliminary data.</text>
</comment>
<feature type="transmembrane region" description="Helical" evidence="1">
    <location>
        <begin position="143"/>
        <end position="162"/>
    </location>
</feature>
<keyword evidence="1" id="KW-1133">Transmembrane helix</keyword>
<proteinExistence type="predicted"/>
<feature type="transmembrane region" description="Helical" evidence="1">
    <location>
        <begin position="68"/>
        <end position="87"/>
    </location>
</feature>
<dbReference type="RefSeq" id="WP_179646032.1">
    <property type="nucleotide sequence ID" value="NZ_BAAAYY010000038.1"/>
</dbReference>
<dbReference type="Proteomes" id="UP000589036">
    <property type="component" value="Unassembled WGS sequence"/>
</dbReference>
<feature type="transmembrane region" description="Helical" evidence="1">
    <location>
        <begin position="25"/>
        <end position="44"/>
    </location>
</feature>
<organism evidence="2 3">
    <name type="scientific">Spinactinospora alkalitolerans</name>
    <dbReference type="NCBI Taxonomy" id="687207"/>
    <lineage>
        <taxon>Bacteria</taxon>
        <taxon>Bacillati</taxon>
        <taxon>Actinomycetota</taxon>
        <taxon>Actinomycetes</taxon>
        <taxon>Streptosporangiales</taxon>
        <taxon>Nocardiopsidaceae</taxon>
        <taxon>Spinactinospora</taxon>
    </lineage>
</organism>
<keyword evidence="3" id="KW-1185">Reference proteome</keyword>
<name>A0A852U4W3_9ACTN</name>
<evidence type="ECO:0000256" key="1">
    <source>
        <dbReference type="SAM" id="Phobius"/>
    </source>
</evidence>
<feature type="transmembrane region" description="Helical" evidence="1">
    <location>
        <begin position="216"/>
        <end position="235"/>
    </location>
</feature>
<keyword evidence="1" id="KW-0472">Membrane</keyword>
<evidence type="ECO:0008006" key="4">
    <source>
        <dbReference type="Google" id="ProtNLM"/>
    </source>
</evidence>
<feature type="transmembrane region" description="Helical" evidence="1">
    <location>
        <begin position="190"/>
        <end position="210"/>
    </location>
</feature>
<feature type="transmembrane region" description="Helical" evidence="1">
    <location>
        <begin position="116"/>
        <end position="137"/>
    </location>
</feature>
<evidence type="ECO:0000313" key="3">
    <source>
        <dbReference type="Proteomes" id="UP000589036"/>
    </source>
</evidence>
<keyword evidence="1" id="KW-0812">Transmembrane</keyword>
<dbReference type="AlphaFoldDB" id="A0A852U4W3"/>
<evidence type="ECO:0000313" key="2">
    <source>
        <dbReference type="EMBL" id="NYE50575.1"/>
    </source>
</evidence>
<protein>
    <recommendedName>
        <fullName evidence="4">DUF1648 domain-containing protein</fullName>
    </recommendedName>
</protein>
<reference evidence="2 3" key="1">
    <citation type="submission" date="2020-07" db="EMBL/GenBank/DDBJ databases">
        <title>Sequencing the genomes of 1000 actinobacteria strains.</title>
        <authorList>
            <person name="Klenk H.-P."/>
        </authorList>
    </citation>
    <scope>NUCLEOTIDE SEQUENCE [LARGE SCALE GENOMIC DNA]</scope>
    <source>
        <strain evidence="2 3">CXB654</strain>
    </source>
</reference>